<keyword evidence="3" id="KW-0050">Antiport</keyword>
<evidence type="ECO:0000256" key="7">
    <source>
        <dbReference type="ARBA" id="ARBA00022989"/>
    </source>
</evidence>
<feature type="transmembrane region" description="Helical" evidence="11">
    <location>
        <begin position="291"/>
        <end position="310"/>
    </location>
</feature>
<name>A0ABN9TXM3_9DINO</name>
<dbReference type="InterPro" id="IPR036291">
    <property type="entry name" value="NAD(P)-bd_dom_sf"/>
</dbReference>
<dbReference type="InterPro" id="IPR003148">
    <property type="entry name" value="RCK_N"/>
</dbReference>
<feature type="transmembrane region" description="Helical" evidence="11">
    <location>
        <begin position="23"/>
        <end position="40"/>
    </location>
</feature>
<dbReference type="InterPro" id="IPR006153">
    <property type="entry name" value="Cation/H_exchanger_TM"/>
</dbReference>
<dbReference type="PROSITE" id="PS51201">
    <property type="entry name" value="RCK_N"/>
    <property type="match status" value="1"/>
</dbReference>
<proteinExistence type="predicted"/>
<keyword evidence="9 11" id="KW-0472">Membrane</keyword>
<dbReference type="PANTHER" id="PTHR46157:SF4">
    <property type="entry name" value="K(+) EFFLUX ANTIPORTER 3, CHLOROPLASTIC"/>
    <property type="match status" value="1"/>
</dbReference>
<protein>
    <recommendedName>
        <fullName evidence="12">RCK N-terminal domain-containing protein</fullName>
    </recommendedName>
</protein>
<evidence type="ECO:0000313" key="14">
    <source>
        <dbReference type="Proteomes" id="UP001189429"/>
    </source>
</evidence>
<dbReference type="Gene3D" id="1.20.1530.20">
    <property type="match status" value="1"/>
</dbReference>
<feature type="transmembrane region" description="Helical" evidence="11">
    <location>
        <begin position="72"/>
        <end position="91"/>
    </location>
</feature>
<reference evidence="13" key="1">
    <citation type="submission" date="2023-10" db="EMBL/GenBank/DDBJ databases">
        <authorList>
            <person name="Chen Y."/>
            <person name="Shah S."/>
            <person name="Dougan E. K."/>
            <person name="Thang M."/>
            <person name="Chan C."/>
        </authorList>
    </citation>
    <scope>NUCLEOTIDE SEQUENCE [LARGE SCALE GENOMIC DNA]</scope>
</reference>
<feature type="transmembrane region" description="Helical" evidence="11">
    <location>
        <begin position="128"/>
        <end position="150"/>
    </location>
</feature>
<accession>A0ABN9TXM3</accession>
<feature type="transmembrane region" description="Helical" evidence="11">
    <location>
        <begin position="103"/>
        <end position="122"/>
    </location>
</feature>
<evidence type="ECO:0000259" key="12">
    <source>
        <dbReference type="PROSITE" id="PS51201"/>
    </source>
</evidence>
<evidence type="ECO:0000256" key="9">
    <source>
        <dbReference type="ARBA" id="ARBA00023136"/>
    </source>
</evidence>
<keyword evidence="6" id="KW-0630">Potassium</keyword>
<dbReference type="EMBL" id="CAUYUJ010015185">
    <property type="protein sequence ID" value="CAK0850888.1"/>
    <property type="molecule type" value="Genomic_DNA"/>
</dbReference>
<feature type="transmembrane region" description="Helical" evidence="11">
    <location>
        <begin position="47"/>
        <end position="66"/>
    </location>
</feature>
<evidence type="ECO:0000256" key="2">
    <source>
        <dbReference type="ARBA" id="ARBA00022448"/>
    </source>
</evidence>
<gene>
    <name evidence="13" type="ORF">PCOR1329_LOCUS43177</name>
</gene>
<dbReference type="SUPFAM" id="SSF51735">
    <property type="entry name" value="NAD(P)-binding Rossmann-fold domains"/>
    <property type="match status" value="1"/>
</dbReference>
<dbReference type="InterPro" id="IPR038770">
    <property type="entry name" value="Na+/solute_symporter_sf"/>
</dbReference>
<organism evidence="13 14">
    <name type="scientific">Prorocentrum cordatum</name>
    <dbReference type="NCBI Taxonomy" id="2364126"/>
    <lineage>
        <taxon>Eukaryota</taxon>
        <taxon>Sar</taxon>
        <taxon>Alveolata</taxon>
        <taxon>Dinophyceae</taxon>
        <taxon>Prorocentrales</taxon>
        <taxon>Prorocentraceae</taxon>
        <taxon>Prorocentrum</taxon>
    </lineage>
</organism>
<feature type="transmembrane region" description="Helical" evidence="11">
    <location>
        <begin position="238"/>
        <end position="257"/>
    </location>
</feature>
<dbReference type="Proteomes" id="UP001189429">
    <property type="component" value="Unassembled WGS sequence"/>
</dbReference>
<feature type="domain" description="RCK N-terminal" evidence="12">
    <location>
        <begin position="434"/>
        <end position="551"/>
    </location>
</feature>
<feature type="transmembrane region" description="Helical" evidence="11">
    <location>
        <begin position="171"/>
        <end position="189"/>
    </location>
</feature>
<keyword evidence="7 11" id="KW-1133">Transmembrane helix</keyword>
<keyword evidence="4" id="KW-0633">Potassium transport</keyword>
<dbReference type="Pfam" id="PF02254">
    <property type="entry name" value="TrkA_N"/>
    <property type="match status" value="1"/>
</dbReference>
<evidence type="ECO:0000313" key="13">
    <source>
        <dbReference type="EMBL" id="CAK0850888.1"/>
    </source>
</evidence>
<evidence type="ECO:0000256" key="4">
    <source>
        <dbReference type="ARBA" id="ARBA00022538"/>
    </source>
</evidence>
<feature type="transmembrane region" description="Helical" evidence="11">
    <location>
        <begin position="378"/>
        <end position="399"/>
    </location>
</feature>
<dbReference type="Pfam" id="PF00999">
    <property type="entry name" value="Na_H_Exchanger"/>
    <property type="match status" value="1"/>
</dbReference>
<feature type="compositionally biased region" description="Low complexity" evidence="10">
    <location>
        <begin position="643"/>
        <end position="653"/>
    </location>
</feature>
<evidence type="ECO:0000256" key="8">
    <source>
        <dbReference type="ARBA" id="ARBA00023065"/>
    </source>
</evidence>
<feature type="transmembrane region" description="Helical" evidence="11">
    <location>
        <begin position="195"/>
        <end position="217"/>
    </location>
</feature>
<keyword evidence="14" id="KW-1185">Reference proteome</keyword>
<dbReference type="PANTHER" id="PTHR46157">
    <property type="entry name" value="K(+) EFFLUX ANTIPORTER 3, CHLOROPLASTIC"/>
    <property type="match status" value="1"/>
</dbReference>
<comment type="caution">
    <text evidence="13">The sequence shown here is derived from an EMBL/GenBank/DDBJ whole genome shotgun (WGS) entry which is preliminary data.</text>
</comment>
<evidence type="ECO:0000256" key="5">
    <source>
        <dbReference type="ARBA" id="ARBA00022692"/>
    </source>
</evidence>
<evidence type="ECO:0000256" key="3">
    <source>
        <dbReference type="ARBA" id="ARBA00022449"/>
    </source>
</evidence>
<dbReference type="Gene3D" id="3.40.50.720">
    <property type="entry name" value="NAD(P)-binding Rossmann-like Domain"/>
    <property type="match status" value="1"/>
</dbReference>
<comment type="subcellular location">
    <subcellularLocation>
        <location evidence="1">Membrane</location>
        <topology evidence="1">Multi-pass membrane protein</topology>
    </subcellularLocation>
</comment>
<evidence type="ECO:0000256" key="1">
    <source>
        <dbReference type="ARBA" id="ARBA00004141"/>
    </source>
</evidence>
<sequence length="662" mass="69547">MAAAASGPPSWARLIPRLSLGESHDMIVLLLATTVVVPLMKRMKTSPIIGFLLIGLLLGPSGIHQIQNVELAEVIAEFGIIFFLFEMGLELSIKKVLNMKADVFGIGTATYLLTFGSVALLAKGIMPSASAGTLVVLGGALALSSSAFALQLLRDNGQLGTRYGRSTFGALLFQDLAVVPLLVVVPLLAPGAGGASLAVALLQACGKAVAALGVIVVGGHVLLRRAFAWAKRSRSQEAFLAVTLGVVLLCSAITESLGLSNTLGAFVGGVLVAETDYKYQVEADIAPFRGLLLGLFFVTVGFSLDCRLLIASWAQVVPLLLGLLALKGAITGLVCRGLGGLSRASALQVAALLAPGGEFAFVAFGLAERLQLLQPRVASLLVTTTVLSMGLTPVLAGLADSTAERMRRNRDPEYFKGTDKFQKDVQKISAANQKGFVVLCGWNAVSRAVCELLDSEGSYQYIVFESEPSIASRARATGLPVFLADCRRREVLENFNVEKAALVVIVAPRREADAYAAAFRRFYPGLPIVCRAEDEKHKRYLQDILKVSAVIPRLISVRFGGFVLRSLGRPQAEIESLIEEQRRRAMRDLSEQASEQGMLDGSEGVDMLDQAVGGALPDPGGALKIPGLPEAAEDDAELGGAGPRPDAGGSADAGAGGADGSG</sequence>
<feature type="region of interest" description="Disordered" evidence="10">
    <location>
        <begin position="609"/>
        <end position="662"/>
    </location>
</feature>
<feature type="transmembrane region" description="Helical" evidence="11">
    <location>
        <begin position="316"/>
        <end position="335"/>
    </location>
</feature>
<keyword evidence="5 11" id="KW-0812">Transmembrane</keyword>
<keyword evidence="2" id="KW-0813">Transport</keyword>
<keyword evidence="8" id="KW-0406">Ion transport</keyword>
<feature type="transmembrane region" description="Helical" evidence="11">
    <location>
        <begin position="347"/>
        <end position="366"/>
    </location>
</feature>
<evidence type="ECO:0000256" key="10">
    <source>
        <dbReference type="SAM" id="MobiDB-lite"/>
    </source>
</evidence>
<evidence type="ECO:0000256" key="11">
    <source>
        <dbReference type="SAM" id="Phobius"/>
    </source>
</evidence>
<evidence type="ECO:0000256" key="6">
    <source>
        <dbReference type="ARBA" id="ARBA00022958"/>
    </source>
</evidence>